<dbReference type="STRING" id="1236517.ADJ77_07680"/>
<evidence type="ECO:0000313" key="5">
    <source>
        <dbReference type="Proteomes" id="UP000682005"/>
    </source>
</evidence>
<dbReference type="Pfam" id="PF01551">
    <property type="entry name" value="Peptidase_M23"/>
    <property type="match status" value="1"/>
</dbReference>
<dbReference type="eggNOG" id="COG0739">
    <property type="taxonomic scope" value="Bacteria"/>
</dbReference>
<reference evidence="2 4" key="1">
    <citation type="submission" date="2015-07" db="EMBL/GenBank/DDBJ databases">
        <authorList>
            <person name="Noorani M."/>
        </authorList>
    </citation>
    <scope>NUCLEOTIDE SEQUENCE [LARGE SCALE GENOMIC DNA]</scope>
    <source>
        <strain evidence="2 4">W1435</strain>
    </source>
</reference>
<gene>
    <name evidence="2" type="ORF">ADJ77_07680</name>
    <name evidence="3" type="ORF">J5A51_03540</name>
</gene>
<dbReference type="GO" id="GO:0004222">
    <property type="term" value="F:metalloendopeptidase activity"/>
    <property type="evidence" value="ECO:0007669"/>
    <property type="project" value="TreeGrafter"/>
</dbReference>
<keyword evidence="5" id="KW-1185">Reference proteome</keyword>
<reference evidence="3 5" key="2">
    <citation type="submission" date="2021-03" db="EMBL/GenBank/DDBJ databases">
        <title>Human Oral Microbial Genomes.</title>
        <authorList>
            <person name="Johnston C.D."/>
            <person name="Chen T."/>
            <person name="Dewhirst F.E."/>
        </authorList>
    </citation>
    <scope>NUCLEOTIDE SEQUENCE [LARGE SCALE GENOMIC DNA]</scope>
    <source>
        <strain evidence="3 5">W1435</strain>
    </source>
</reference>
<accession>A0A0K1NLJ4</accession>
<dbReference type="PANTHER" id="PTHR21666">
    <property type="entry name" value="PEPTIDASE-RELATED"/>
    <property type="match status" value="1"/>
</dbReference>
<name>A0A0K1NLJ4_9BACT</name>
<feature type="domain" description="M23ase beta-sheet core" evidence="1">
    <location>
        <begin position="36"/>
        <end position="101"/>
    </location>
</feature>
<evidence type="ECO:0000259" key="1">
    <source>
        <dbReference type="Pfam" id="PF01551"/>
    </source>
</evidence>
<dbReference type="AlphaFoldDB" id="A0A0K1NLJ4"/>
<evidence type="ECO:0000313" key="3">
    <source>
        <dbReference type="EMBL" id="QUB85361.1"/>
    </source>
</evidence>
<evidence type="ECO:0000313" key="2">
    <source>
        <dbReference type="EMBL" id="AKU69753.1"/>
    </source>
</evidence>
<dbReference type="KEGG" id="pfus:ADJ77_07680"/>
<dbReference type="InterPro" id="IPR016047">
    <property type="entry name" value="M23ase_b-sheet_dom"/>
</dbReference>
<dbReference type="OrthoDB" id="9810477at2"/>
<dbReference type="Proteomes" id="UP000682005">
    <property type="component" value="Chromosome 2"/>
</dbReference>
<sequence length="545" mass="61685">MSLLLNILLSVLPFGSPVHVPVQLAGNFGEPRPNHIHGGIDIKTEREENLGVYSIADGYISGAVIEKYGYGHALLVTHPNGYTSYYLHLNRFSPQIEAAVRKWQYQHQQFACDIKFRPGEFPVKKGQFIALSGNTGSSQGPHIHLEMHKTKDNNLCDPLNFLKSIIKDRTAPAVYAFKSYPQPGEGVFQHTSESRIFTFDKGYFHAWGKVGFGVRANDHMDSVYNNYGIRYTKLYCDSKLVFASDVDNFPTSCHRMVNSWGDYDHFLSTRIWFMKSYIEPGNTIPIFRTGTNKGIINFNQRRDYRLRYVLSDIFGNQTVKEFTVRGEPEAIPKPSHPEGATPLYYAKENQFEADGVRLNIPKGLLAKNSWLQLQHGFTGNSLSKCYSFSKAALPLFNYAQLSIKPTGKIRNPEKLYIAMRSSMNADTPAAYCGGTYADGWVTGLIRELACVYFIASDETSPTITETSLNPRSLIFKITDTESGLKEYKAYLDGKFILLKFGKNKEVFFCNLADTPIRPTGKERTLKVIATDNRNNKQEYLTKIKY</sequence>
<dbReference type="PANTHER" id="PTHR21666:SF285">
    <property type="entry name" value="M23 FAMILY METALLOPEPTIDASE"/>
    <property type="match status" value="1"/>
</dbReference>
<dbReference type="RefSeq" id="WP_025077379.1">
    <property type="nucleotide sequence ID" value="NZ_BAKO01000001.1"/>
</dbReference>
<dbReference type="EMBL" id="CP072369">
    <property type="protein sequence ID" value="QUB85361.1"/>
    <property type="molecule type" value="Genomic_DNA"/>
</dbReference>
<dbReference type="Gene3D" id="2.70.70.10">
    <property type="entry name" value="Glucose Permease (Domain IIA)"/>
    <property type="match status" value="1"/>
</dbReference>
<dbReference type="Proteomes" id="UP000060345">
    <property type="component" value="Chromosome 2"/>
</dbReference>
<dbReference type="CDD" id="cd12797">
    <property type="entry name" value="M23_peptidase"/>
    <property type="match status" value="1"/>
</dbReference>
<proteinExistence type="predicted"/>
<dbReference type="SUPFAM" id="SSF51261">
    <property type="entry name" value="Duplicated hybrid motif"/>
    <property type="match status" value="1"/>
</dbReference>
<organism evidence="2 4">
    <name type="scientific">Prevotella fusca JCM 17724</name>
    <dbReference type="NCBI Taxonomy" id="1236517"/>
    <lineage>
        <taxon>Bacteria</taxon>
        <taxon>Pseudomonadati</taxon>
        <taxon>Bacteroidota</taxon>
        <taxon>Bacteroidia</taxon>
        <taxon>Bacteroidales</taxon>
        <taxon>Prevotellaceae</taxon>
        <taxon>Prevotella</taxon>
    </lineage>
</organism>
<dbReference type="EMBL" id="CP012075">
    <property type="protein sequence ID" value="AKU69753.1"/>
    <property type="molecule type" value="Genomic_DNA"/>
</dbReference>
<dbReference type="InterPro" id="IPR011055">
    <property type="entry name" value="Dup_hybrid_motif"/>
</dbReference>
<dbReference type="InterPro" id="IPR050570">
    <property type="entry name" value="Cell_wall_metabolism_enzyme"/>
</dbReference>
<protein>
    <submittedName>
        <fullName evidence="3">M23 family metallopeptidase</fullName>
    </submittedName>
    <submittedName>
        <fullName evidence="2">Peptidase M23</fullName>
    </submittedName>
</protein>
<evidence type="ECO:0000313" key="4">
    <source>
        <dbReference type="Proteomes" id="UP000060345"/>
    </source>
</evidence>